<name>A0A0F6B085_SALT1</name>
<accession>A0A0F6B085</accession>
<keyword evidence="2" id="KW-1185">Reference proteome</keyword>
<organism evidence="1 2">
    <name type="scientific">Salmonella typhimurium (strain 14028s / SGSC 2262)</name>
    <dbReference type="NCBI Taxonomy" id="588858"/>
    <lineage>
        <taxon>Bacteria</taxon>
        <taxon>Pseudomonadati</taxon>
        <taxon>Pseudomonadota</taxon>
        <taxon>Gammaproteobacteria</taxon>
        <taxon>Enterobacterales</taxon>
        <taxon>Enterobacteriaceae</taxon>
        <taxon>Salmonella</taxon>
    </lineage>
</organism>
<dbReference type="HOGENOM" id="CLU_186153_1_0_6"/>
<dbReference type="KEGG" id="seo:STM14_1425"/>
<dbReference type="RefSeq" id="WP_000551857.1">
    <property type="nucleotide sequence ID" value="NC_016856.1"/>
</dbReference>
<reference evidence="1 2" key="1">
    <citation type="journal article" date="2010" name="J. Bacteriol.">
        <title>Short-term signatures of evolutionary change in the Salmonella enterica serovar typhimurium 14028 genome.</title>
        <authorList>
            <person name="Jarvik T."/>
            <person name="Smillie C."/>
            <person name="Groisman E.A."/>
            <person name="Ochman H."/>
        </authorList>
    </citation>
    <scope>NUCLEOTIDE SEQUENCE [LARGE SCALE GENOMIC DNA]</scope>
    <source>
        <strain evidence="2">14028s / SGSC 2262</strain>
    </source>
</reference>
<evidence type="ECO:0008006" key="3">
    <source>
        <dbReference type="Google" id="ProtNLM"/>
    </source>
</evidence>
<dbReference type="BioCyc" id="SENT588858:STM14_RS06740-MONOMER"/>
<protein>
    <recommendedName>
        <fullName evidence="3">DNA breaking-rejoining protein</fullName>
    </recommendedName>
</protein>
<dbReference type="NCBIfam" id="NF041288">
    <property type="entry name" value="YdaE_coli"/>
    <property type="match status" value="1"/>
</dbReference>
<proteinExistence type="predicted"/>
<evidence type="ECO:0000313" key="2">
    <source>
        <dbReference type="Proteomes" id="UP000002695"/>
    </source>
</evidence>
<dbReference type="Proteomes" id="UP000002695">
    <property type="component" value="Chromosome"/>
</dbReference>
<dbReference type="EMBL" id="CP001363">
    <property type="protein sequence ID" value="ACY87911.1"/>
    <property type="molecule type" value="Genomic_DNA"/>
</dbReference>
<sequence length="56" mass="6456">MHNQKTCAYHLCGKTIEQGKEVKNELTLIRGAQLTHEERDYCSVRCASYDQMAHES</sequence>
<evidence type="ECO:0000313" key="1">
    <source>
        <dbReference type="EMBL" id="ACY87911.1"/>
    </source>
</evidence>
<gene>
    <name evidence="1" type="ordered locus">STM14_1425</name>
</gene>
<dbReference type="AlphaFoldDB" id="A0A0F6B085"/>
<dbReference type="InterPro" id="IPR047842">
    <property type="entry name" value="YdaE-like"/>
</dbReference>
<dbReference type="PATRIC" id="fig|588858.6.peg.1394"/>